<dbReference type="PANTHER" id="PTHR43103">
    <property type="entry name" value="NUCLEOSIDE-DIPHOSPHATE-SUGAR EPIMERASE"/>
    <property type="match status" value="1"/>
</dbReference>
<keyword evidence="1" id="KW-0521">NADP</keyword>
<dbReference type="STRING" id="887144.BJF91_14505"/>
<dbReference type="Pfam" id="PF01370">
    <property type="entry name" value="Epimerase"/>
    <property type="match status" value="1"/>
</dbReference>
<protein>
    <submittedName>
        <fullName evidence="4">Nucleoside-diphosphate-sugar epimerase</fullName>
    </submittedName>
    <submittedName>
        <fullName evidence="5">UDP-glucose 4-epimerase</fullName>
    </submittedName>
</protein>
<accession>A0A1Q9A7D1</accession>
<dbReference type="InterPro" id="IPR036291">
    <property type="entry name" value="NAD(P)-bd_dom_sf"/>
</dbReference>
<evidence type="ECO:0000256" key="2">
    <source>
        <dbReference type="ARBA" id="ARBA00023277"/>
    </source>
</evidence>
<reference evidence="4 7" key="2">
    <citation type="submission" date="2020-08" db="EMBL/GenBank/DDBJ databases">
        <title>Genomic Encyclopedia of Type Strains, Phase IV (KMG-IV): sequencing the most valuable type-strain genomes for metagenomic binning, comparative biology and taxonomic classification.</title>
        <authorList>
            <person name="Goeker M."/>
        </authorList>
    </citation>
    <scope>NUCLEOTIDE SEQUENCE [LARGE SCALE GENOMIC DNA]</scope>
    <source>
        <strain evidence="4 7">DSM 100021</strain>
    </source>
</reference>
<dbReference type="Gene3D" id="3.40.50.720">
    <property type="entry name" value="NAD(P)-binding Rossmann-like Domain"/>
    <property type="match status" value="1"/>
</dbReference>
<name>A0A1Q9A7D1_9HYPH</name>
<sequence length="306" mass="32892">MKTVIIGAQGFVGQRLTKQLLASEQFDRLVLIDKAAATEINDDPRLDIVAGDFAALDLFDTHIAGASTVYLLASILGGAAEANYALARQVNIDATLTLLERLRDSNPQTRLVFASTIAVFGKPMPALVTDATPTGPTMVYGAQKLMMEIAIANFAARGWLDGVSLRLAGVMALDGADARMRSAFISRLFYAVMRSEDIVLPVHPHSQTWLTSVETAASNFAHAGRLDAAALGAVRAFTLPALCLSFEELVAALMRRFPESRARVTYQPDEDVVALFGSYPPIATQAADTLGFLRDLDADALVTRSF</sequence>
<comment type="caution">
    <text evidence="5">The sequence shown here is derived from an EMBL/GenBank/DDBJ whole genome shotgun (WGS) entry which is preliminary data.</text>
</comment>
<evidence type="ECO:0000256" key="1">
    <source>
        <dbReference type="ARBA" id="ARBA00022857"/>
    </source>
</evidence>
<evidence type="ECO:0000313" key="7">
    <source>
        <dbReference type="Proteomes" id="UP000544107"/>
    </source>
</evidence>
<dbReference type="InterPro" id="IPR001509">
    <property type="entry name" value="Epimerase_deHydtase"/>
</dbReference>
<feature type="domain" description="NAD-dependent epimerase/dehydratase" evidence="3">
    <location>
        <begin position="4"/>
        <end position="195"/>
    </location>
</feature>
<reference evidence="5 6" key="1">
    <citation type="submission" date="2016-09" db="EMBL/GenBank/DDBJ databases">
        <title>Rhizobium oryziradicis sp. nov., isolated from the root of rice.</title>
        <authorList>
            <person name="Zhao J."/>
            <person name="Zhang X."/>
        </authorList>
    </citation>
    <scope>NUCLEOTIDE SEQUENCE [LARGE SCALE GENOMIC DNA]</scope>
    <source>
        <strain evidence="5 6">14971</strain>
    </source>
</reference>
<dbReference type="Proteomes" id="UP000544107">
    <property type="component" value="Unassembled WGS sequence"/>
</dbReference>
<dbReference type="EMBL" id="MKIN01000021">
    <property type="protein sequence ID" value="OLP50491.1"/>
    <property type="molecule type" value="Genomic_DNA"/>
</dbReference>
<evidence type="ECO:0000313" key="5">
    <source>
        <dbReference type="EMBL" id="OLP50491.1"/>
    </source>
</evidence>
<proteinExistence type="predicted"/>
<dbReference type="EMBL" id="JACIED010000003">
    <property type="protein sequence ID" value="MBB4008320.1"/>
    <property type="molecule type" value="Genomic_DNA"/>
</dbReference>
<evidence type="ECO:0000259" key="3">
    <source>
        <dbReference type="Pfam" id="PF01370"/>
    </source>
</evidence>
<dbReference type="Gene3D" id="3.90.25.10">
    <property type="entry name" value="UDP-galactose 4-epimerase, domain 1"/>
    <property type="match status" value="1"/>
</dbReference>
<dbReference type="RefSeq" id="WP_075614383.1">
    <property type="nucleotide sequence ID" value="NZ_JACIED010000003.1"/>
</dbReference>
<gene>
    <name evidence="5" type="ORF">BJF91_14505</name>
    <name evidence="4" type="ORF">GGQ71_002600</name>
</gene>
<dbReference type="OrthoDB" id="9801056at2"/>
<evidence type="ECO:0000313" key="6">
    <source>
        <dbReference type="Proteomes" id="UP000185598"/>
    </source>
</evidence>
<evidence type="ECO:0000313" key="4">
    <source>
        <dbReference type="EMBL" id="MBB4008320.1"/>
    </source>
</evidence>
<keyword evidence="2" id="KW-0119">Carbohydrate metabolism</keyword>
<dbReference type="SUPFAM" id="SSF51735">
    <property type="entry name" value="NAD(P)-binding Rossmann-fold domains"/>
    <property type="match status" value="1"/>
</dbReference>
<dbReference type="PANTHER" id="PTHR43103:SF3">
    <property type="entry name" value="ADP-L-GLYCERO-D-MANNO-HEPTOSE-6-EPIMERASE"/>
    <property type="match status" value="1"/>
</dbReference>
<dbReference type="AlphaFoldDB" id="A0A1Q9A7D1"/>
<keyword evidence="6" id="KW-1185">Reference proteome</keyword>
<dbReference type="Proteomes" id="UP000185598">
    <property type="component" value="Unassembled WGS sequence"/>
</dbReference>
<organism evidence="5 6">
    <name type="scientific">Allorhizobium taibaishanense</name>
    <dbReference type="NCBI Taxonomy" id="887144"/>
    <lineage>
        <taxon>Bacteria</taxon>
        <taxon>Pseudomonadati</taxon>
        <taxon>Pseudomonadota</taxon>
        <taxon>Alphaproteobacteria</taxon>
        <taxon>Hyphomicrobiales</taxon>
        <taxon>Rhizobiaceae</taxon>
        <taxon>Rhizobium/Agrobacterium group</taxon>
        <taxon>Allorhizobium</taxon>
    </lineage>
</organism>